<accession>A0A0C2WNT5</accession>
<dbReference type="SUPFAM" id="SSF103473">
    <property type="entry name" value="MFS general substrate transporter"/>
    <property type="match status" value="1"/>
</dbReference>
<organism evidence="10 11">
    <name type="scientific">Amanita muscaria (strain Koide BX008)</name>
    <dbReference type="NCBI Taxonomy" id="946122"/>
    <lineage>
        <taxon>Eukaryota</taxon>
        <taxon>Fungi</taxon>
        <taxon>Dikarya</taxon>
        <taxon>Basidiomycota</taxon>
        <taxon>Agaricomycotina</taxon>
        <taxon>Agaricomycetes</taxon>
        <taxon>Agaricomycetidae</taxon>
        <taxon>Agaricales</taxon>
        <taxon>Pluteineae</taxon>
        <taxon>Amanitaceae</taxon>
        <taxon>Amanita</taxon>
    </lineage>
</organism>
<evidence type="ECO:0000256" key="4">
    <source>
        <dbReference type="ARBA" id="ARBA00022692"/>
    </source>
</evidence>
<dbReference type="PROSITE" id="PS50850">
    <property type="entry name" value="MFS"/>
    <property type="match status" value="1"/>
</dbReference>
<sequence length="483" mass="52477">MQFFAKSILLDQHGRATNFRLHSLEYPHMRALHLGWISFMVAFLAWYSIPPIMPHIAADLKISAIDVNNSNVIAVAATVLARIVVGPLCERFGPRRVMAGLLFAGSIPCAMTGLVKNASGLFGLRFTIGILGATFVPSQFWATQMFAPSVVGTANAFTGGWGNMGAGVTYLVMPAIHDGIRRYLPESKAWRVVFVIPAGICILAALAVLLFATDTPQGDWFRRQTQTLTNPVSITTEKDISVAKDGIAGLQDDDDDDETIAEVKRDEPPLVALASWFKVLVKLPVLIMVCAYACSFGVELAIDNVIGQVFQVKFKLDASKAAYIGSIFGLLNICSRLSGGLFSDFMAHRLHMPGRILALLSAMMLQGAFLIGFSFGLVTLSTSIVLMVFFSFFVQHVCGSTFAIVPFVDPVNNGKVMGIVGASGSLGGLIFNLMFRALGSQYDRAFLCLGCISLGVAIIGCLLLRVQNKTIWHLFHKRYSYPM</sequence>
<gene>
    <name evidence="10" type="ORF">M378DRAFT_193003</name>
</gene>
<dbReference type="GO" id="GO:0015112">
    <property type="term" value="F:nitrate transmembrane transporter activity"/>
    <property type="evidence" value="ECO:0007669"/>
    <property type="project" value="UniProtKB-UniRule"/>
</dbReference>
<dbReference type="STRING" id="946122.A0A0C2WNT5"/>
<evidence type="ECO:0000259" key="9">
    <source>
        <dbReference type="PROSITE" id="PS50850"/>
    </source>
</evidence>
<feature type="domain" description="Major facilitator superfamily (MFS) profile" evidence="9">
    <location>
        <begin position="31"/>
        <end position="468"/>
    </location>
</feature>
<evidence type="ECO:0000256" key="5">
    <source>
        <dbReference type="ARBA" id="ARBA00022989"/>
    </source>
</evidence>
<evidence type="ECO:0000313" key="10">
    <source>
        <dbReference type="EMBL" id="KIL63282.1"/>
    </source>
</evidence>
<dbReference type="HOGENOM" id="CLU_024204_1_1_1"/>
<dbReference type="AlphaFoldDB" id="A0A0C2WNT5"/>
<dbReference type="InterPro" id="IPR020846">
    <property type="entry name" value="MFS_dom"/>
</dbReference>
<dbReference type="NCBIfam" id="TIGR00886">
    <property type="entry name" value="2A0108"/>
    <property type="match status" value="1"/>
</dbReference>
<evidence type="ECO:0000256" key="7">
    <source>
        <dbReference type="ARBA" id="ARBA00023136"/>
    </source>
</evidence>
<feature type="transmembrane region" description="Helical" evidence="8">
    <location>
        <begin position="322"/>
        <end position="345"/>
    </location>
</feature>
<dbReference type="GO" id="GO:0015113">
    <property type="term" value="F:nitrite transmembrane transporter activity"/>
    <property type="evidence" value="ECO:0007669"/>
    <property type="project" value="InterPro"/>
</dbReference>
<keyword evidence="11" id="KW-1185">Reference proteome</keyword>
<dbReference type="Pfam" id="PF07690">
    <property type="entry name" value="MFS_1"/>
    <property type="match status" value="1"/>
</dbReference>
<proteinExistence type="inferred from homology"/>
<dbReference type="EMBL" id="KN818261">
    <property type="protein sequence ID" value="KIL63282.1"/>
    <property type="molecule type" value="Genomic_DNA"/>
</dbReference>
<feature type="transmembrane region" description="Helical" evidence="8">
    <location>
        <begin position="384"/>
        <end position="405"/>
    </location>
</feature>
<evidence type="ECO:0000256" key="3">
    <source>
        <dbReference type="ARBA" id="ARBA00022448"/>
    </source>
</evidence>
<reference evidence="10 11" key="1">
    <citation type="submission" date="2014-04" db="EMBL/GenBank/DDBJ databases">
        <title>Evolutionary Origins and Diversification of the Mycorrhizal Mutualists.</title>
        <authorList>
            <consortium name="DOE Joint Genome Institute"/>
            <consortium name="Mycorrhizal Genomics Consortium"/>
            <person name="Kohler A."/>
            <person name="Kuo A."/>
            <person name="Nagy L.G."/>
            <person name="Floudas D."/>
            <person name="Copeland A."/>
            <person name="Barry K.W."/>
            <person name="Cichocki N."/>
            <person name="Veneault-Fourrey C."/>
            <person name="LaButti K."/>
            <person name="Lindquist E.A."/>
            <person name="Lipzen A."/>
            <person name="Lundell T."/>
            <person name="Morin E."/>
            <person name="Murat C."/>
            <person name="Riley R."/>
            <person name="Ohm R."/>
            <person name="Sun H."/>
            <person name="Tunlid A."/>
            <person name="Henrissat B."/>
            <person name="Grigoriev I.V."/>
            <person name="Hibbett D.S."/>
            <person name="Martin F."/>
        </authorList>
    </citation>
    <scope>NUCLEOTIDE SEQUENCE [LARGE SCALE GENOMIC DNA]</scope>
    <source>
        <strain evidence="10 11">Koide BX008</strain>
    </source>
</reference>
<keyword evidence="8" id="KW-1003">Cell membrane</keyword>
<dbReference type="Proteomes" id="UP000054549">
    <property type="component" value="Unassembled WGS sequence"/>
</dbReference>
<evidence type="ECO:0000256" key="1">
    <source>
        <dbReference type="ARBA" id="ARBA00004141"/>
    </source>
</evidence>
<dbReference type="GO" id="GO:0005886">
    <property type="term" value="C:plasma membrane"/>
    <property type="evidence" value="ECO:0007669"/>
    <property type="project" value="UniProtKB-SubCell"/>
</dbReference>
<feature type="transmembrane region" description="Helical" evidence="8">
    <location>
        <begin position="357"/>
        <end position="378"/>
    </location>
</feature>
<feature type="transmembrane region" description="Helical" evidence="8">
    <location>
        <begin position="417"/>
        <end position="438"/>
    </location>
</feature>
<feature type="transmembrane region" description="Helical" evidence="8">
    <location>
        <begin position="283"/>
        <end position="302"/>
    </location>
</feature>
<keyword evidence="3 8" id="KW-0813">Transport</keyword>
<dbReference type="Gene3D" id="1.20.1250.20">
    <property type="entry name" value="MFS general substrate transporter like domains"/>
    <property type="match status" value="2"/>
</dbReference>
<evidence type="ECO:0000313" key="11">
    <source>
        <dbReference type="Proteomes" id="UP000054549"/>
    </source>
</evidence>
<dbReference type="GO" id="GO:0042128">
    <property type="term" value="P:nitrate assimilation"/>
    <property type="evidence" value="ECO:0007669"/>
    <property type="project" value="UniProtKB-UniRule"/>
</dbReference>
<evidence type="ECO:0000256" key="6">
    <source>
        <dbReference type="ARBA" id="ARBA00023063"/>
    </source>
</evidence>
<dbReference type="OrthoDB" id="434240at2759"/>
<dbReference type="InterPro" id="IPR011701">
    <property type="entry name" value="MFS"/>
</dbReference>
<dbReference type="InParanoid" id="A0A0C2WNT5"/>
<feature type="transmembrane region" description="Helical" evidence="8">
    <location>
        <begin position="444"/>
        <end position="464"/>
    </location>
</feature>
<comment type="similarity">
    <text evidence="2 8">Belongs to the major facilitator superfamily. Nitrate/nitrite porter (TC 2.A.1.8) family.</text>
</comment>
<name>A0A0C2WNT5_AMAMK</name>
<dbReference type="InterPro" id="IPR004737">
    <property type="entry name" value="NO3_transporter_NarK/NarU-like"/>
</dbReference>
<feature type="transmembrane region" description="Helical" evidence="8">
    <location>
        <begin position="31"/>
        <end position="49"/>
    </location>
</feature>
<feature type="transmembrane region" description="Helical" evidence="8">
    <location>
        <begin position="154"/>
        <end position="177"/>
    </location>
</feature>
<keyword evidence="6 8" id="KW-0534">Nitrate assimilation</keyword>
<keyword evidence="4 8" id="KW-0812">Transmembrane</keyword>
<keyword evidence="5 8" id="KW-1133">Transmembrane helix</keyword>
<evidence type="ECO:0000256" key="2">
    <source>
        <dbReference type="ARBA" id="ARBA00008432"/>
    </source>
</evidence>
<protein>
    <recommendedName>
        <fullName evidence="8">Nitrate/nitrite transporter</fullName>
    </recommendedName>
</protein>
<comment type="subcellular location">
    <subcellularLocation>
        <location evidence="8">Cell membrane</location>
        <topology evidence="8">Multi-pass membrane protein</topology>
    </subcellularLocation>
    <subcellularLocation>
        <location evidence="1">Membrane</location>
        <topology evidence="1">Multi-pass membrane protein</topology>
    </subcellularLocation>
</comment>
<keyword evidence="7 8" id="KW-0472">Membrane</keyword>
<dbReference type="PANTHER" id="PTHR23515">
    <property type="entry name" value="HIGH-AFFINITY NITRATE TRANSPORTER 2.3"/>
    <property type="match status" value="1"/>
</dbReference>
<feature type="transmembrane region" description="Helical" evidence="8">
    <location>
        <begin position="69"/>
        <end position="85"/>
    </location>
</feature>
<dbReference type="InterPro" id="IPR044772">
    <property type="entry name" value="NO3_transporter"/>
</dbReference>
<feature type="transmembrane region" description="Helical" evidence="8">
    <location>
        <begin position="189"/>
        <end position="213"/>
    </location>
</feature>
<dbReference type="InterPro" id="IPR036259">
    <property type="entry name" value="MFS_trans_sf"/>
</dbReference>
<evidence type="ECO:0000256" key="8">
    <source>
        <dbReference type="RuleBase" id="RU366033"/>
    </source>
</evidence>
<feature type="transmembrane region" description="Helical" evidence="8">
    <location>
        <begin position="121"/>
        <end position="142"/>
    </location>
</feature>